<gene>
    <name evidence="2" type="ORF">BofuT4_uP067560.1</name>
</gene>
<feature type="region of interest" description="Disordered" evidence="1">
    <location>
        <begin position="1"/>
        <end position="20"/>
    </location>
</feature>
<feature type="compositionally biased region" description="Basic and acidic residues" evidence="1">
    <location>
        <begin position="64"/>
        <end position="75"/>
    </location>
</feature>
<feature type="compositionally biased region" description="Gly residues" evidence="1">
    <location>
        <begin position="1"/>
        <end position="10"/>
    </location>
</feature>
<name>G2XRI0_BOTF4</name>
<dbReference type="Proteomes" id="UP000008177">
    <property type="component" value="Unplaced contigs"/>
</dbReference>
<accession>G2XRI0</accession>
<sequence>MIKENWGGGEKALKGKQASRQAYKQAFKHHHFFPSLPVESIVQLVADVKGHLMQTLSSSQGSPLEDRPLSDQYHP</sequence>
<evidence type="ECO:0000256" key="1">
    <source>
        <dbReference type="SAM" id="MobiDB-lite"/>
    </source>
</evidence>
<dbReference type="HOGENOM" id="CLU_2670770_0_0_1"/>
<proteinExistence type="predicted"/>
<protein>
    <submittedName>
        <fullName evidence="2">Uncharacterized protein</fullName>
    </submittedName>
</protein>
<dbReference type="InParanoid" id="G2XRI0"/>
<organism evidence="2 3">
    <name type="scientific">Botryotinia fuckeliana (strain T4)</name>
    <name type="common">Noble rot fungus</name>
    <name type="synonym">Botrytis cinerea</name>
    <dbReference type="NCBI Taxonomy" id="999810"/>
    <lineage>
        <taxon>Eukaryota</taxon>
        <taxon>Fungi</taxon>
        <taxon>Dikarya</taxon>
        <taxon>Ascomycota</taxon>
        <taxon>Pezizomycotina</taxon>
        <taxon>Leotiomycetes</taxon>
        <taxon>Helotiales</taxon>
        <taxon>Sclerotiniaceae</taxon>
        <taxon>Botrytis</taxon>
    </lineage>
</organism>
<reference evidence="3" key="1">
    <citation type="journal article" date="2011" name="PLoS Genet.">
        <title>Genomic analysis of the necrotrophic fungal pathogens Sclerotinia sclerotiorum and Botrytis cinerea.</title>
        <authorList>
            <person name="Amselem J."/>
            <person name="Cuomo C.A."/>
            <person name="van Kan J.A."/>
            <person name="Viaud M."/>
            <person name="Benito E.P."/>
            <person name="Couloux A."/>
            <person name="Coutinho P.M."/>
            <person name="de Vries R.P."/>
            <person name="Dyer P.S."/>
            <person name="Fillinger S."/>
            <person name="Fournier E."/>
            <person name="Gout L."/>
            <person name="Hahn M."/>
            <person name="Kohn L."/>
            <person name="Lapalu N."/>
            <person name="Plummer K.M."/>
            <person name="Pradier J.M."/>
            <person name="Quevillon E."/>
            <person name="Sharon A."/>
            <person name="Simon A."/>
            <person name="ten Have A."/>
            <person name="Tudzynski B."/>
            <person name="Tudzynski P."/>
            <person name="Wincker P."/>
            <person name="Andrew M."/>
            <person name="Anthouard V."/>
            <person name="Beever R.E."/>
            <person name="Beffa R."/>
            <person name="Benoit I."/>
            <person name="Bouzid O."/>
            <person name="Brault B."/>
            <person name="Chen Z."/>
            <person name="Choquer M."/>
            <person name="Collemare J."/>
            <person name="Cotton P."/>
            <person name="Danchin E.G."/>
            <person name="Da Silva C."/>
            <person name="Gautier A."/>
            <person name="Giraud C."/>
            <person name="Giraud T."/>
            <person name="Gonzalez C."/>
            <person name="Grossetete S."/>
            <person name="Guldener U."/>
            <person name="Henrissat B."/>
            <person name="Howlett B.J."/>
            <person name="Kodira C."/>
            <person name="Kretschmer M."/>
            <person name="Lappartient A."/>
            <person name="Leroch M."/>
            <person name="Levis C."/>
            <person name="Mauceli E."/>
            <person name="Neuveglise C."/>
            <person name="Oeser B."/>
            <person name="Pearson M."/>
            <person name="Poulain J."/>
            <person name="Poussereau N."/>
            <person name="Quesneville H."/>
            <person name="Rascle C."/>
            <person name="Schumacher J."/>
            <person name="Segurens B."/>
            <person name="Sexton A."/>
            <person name="Silva E."/>
            <person name="Sirven C."/>
            <person name="Soanes D.M."/>
            <person name="Talbot N.J."/>
            <person name="Templeton M."/>
            <person name="Yandava C."/>
            <person name="Yarden O."/>
            <person name="Zeng Q."/>
            <person name="Rollins J.A."/>
            <person name="Lebrun M.H."/>
            <person name="Dickman M."/>
        </authorList>
    </citation>
    <scope>NUCLEOTIDE SEQUENCE [LARGE SCALE GENOMIC DNA]</scope>
    <source>
        <strain evidence="3">T4</strain>
    </source>
</reference>
<evidence type="ECO:0000313" key="2">
    <source>
        <dbReference type="EMBL" id="CCD43348.1"/>
    </source>
</evidence>
<dbReference type="AlphaFoldDB" id="G2XRI0"/>
<evidence type="ECO:0000313" key="3">
    <source>
        <dbReference type="Proteomes" id="UP000008177"/>
    </source>
</evidence>
<dbReference type="EMBL" id="FQ790256">
    <property type="protein sequence ID" value="CCD43348.1"/>
    <property type="molecule type" value="Genomic_DNA"/>
</dbReference>
<feature type="region of interest" description="Disordered" evidence="1">
    <location>
        <begin position="55"/>
        <end position="75"/>
    </location>
</feature>